<reference evidence="1" key="1">
    <citation type="submission" date="2022-02" db="EMBL/GenBank/DDBJ databases">
        <title>Plant Genome Project.</title>
        <authorList>
            <person name="Zhang R.-G."/>
        </authorList>
    </citation>
    <scope>NUCLEOTIDE SEQUENCE</scope>
    <source>
        <strain evidence="1">AT1</strain>
    </source>
</reference>
<name>A0ACC0MRZ3_RHOML</name>
<proteinExistence type="predicted"/>
<accession>A0ACC0MRZ3</accession>
<gene>
    <name evidence="1" type="ORF">RHMOL_Rhmol08G0225600</name>
</gene>
<organism evidence="1 2">
    <name type="scientific">Rhododendron molle</name>
    <name type="common">Chinese azalea</name>
    <name type="synonym">Azalea mollis</name>
    <dbReference type="NCBI Taxonomy" id="49168"/>
    <lineage>
        <taxon>Eukaryota</taxon>
        <taxon>Viridiplantae</taxon>
        <taxon>Streptophyta</taxon>
        <taxon>Embryophyta</taxon>
        <taxon>Tracheophyta</taxon>
        <taxon>Spermatophyta</taxon>
        <taxon>Magnoliopsida</taxon>
        <taxon>eudicotyledons</taxon>
        <taxon>Gunneridae</taxon>
        <taxon>Pentapetalae</taxon>
        <taxon>asterids</taxon>
        <taxon>Ericales</taxon>
        <taxon>Ericaceae</taxon>
        <taxon>Ericoideae</taxon>
        <taxon>Rhodoreae</taxon>
        <taxon>Rhododendron</taxon>
    </lineage>
</organism>
<protein>
    <submittedName>
        <fullName evidence="1">Uncharacterized protein</fullName>
    </submittedName>
</protein>
<evidence type="ECO:0000313" key="1">
    <source>
        <dbReference type="EMBL" id="KAI8543526.1"/>
    </source>
</evidence>
<evidence type="ECO:0000313" key="2">
    <source>
        <dbReference type="Proteomes" id="UP001062846"/>
    </source>
</evidence>
<dbReference type="EMBL" id="CM046395">
    <property type="protein sequence ID" value="KAI8543526.1"/>
    <property type="molecule type" value="Genomic_DNA"/>
</dbReference>
<keyword evidence="2" id="KW-1185">Reference proteome</keyword>
<sequence length="539" mass="61361">MASPSFKHLAERKLGRFPHFVVYALLEWTLIFLLFIDGFLAFVSNEFAKFFDLKIPCLLCTRIDHVLVHRNSNFYYDDSICESHKRDISSLAYCHMHRKLSDIRSMCEGCLLSFATERESDTDAYKSLVGILHKDIDTFMEDDHRISHRQPYLGKRDDAMKVEKSGVQRCSCCGEALKMKPSSSMNASFLSQAPAPSPRAPVLTWKNEESRNLELPHIRYTELKFMSDNESEIPDDEDSQCKEENKAASVPLLPDTEDIIEEAKTPNFTKGNRFFGIPLTDSAAASPRWASRFQKKFLFEKSDFFSESNDTNETEGDSILHSLKRQVRLDRKSLIAMYMELDEERSASAVAANNAMAMITRLQAEKAAVQMEALQYQRMMEEQAEYDQEAVQVMKDLLAKREEEIKGLEAELDTYRERYGQINRVGSDECEVDADEDYQELKSQSLSSTSEKSDCGSPNGGNQIAENGHNRNENKAILTKEVSFIRERLKAIEADSGFLKHAAMTLQKGGEGTKLLTEIALHLRKLRRSLKVPSQDIDA</sequence>
<dbReference type="Proteomes" id="UP001062846">
    <property type="component" value="Chromosome 8"/>
</dbReference>
<comment type="caution">
    <text evidence="1">The sequence shown here is derived from an EMBL/GenBank/DDBJ whole genome shotgun (WGS) entry which is preliminary data.</text>
</comment>